<dbReference type="Proteomes" id="UP000694941">
    <property type="component" value="Unplaced"/>
</dbReference>
<gene>
    <name evidence="6" type="primary">LOC106462222</name>
</gene>
<dbReference type="RefSeq" id="XP_022245130.1">
    <property type="nucleotide sequence ID" value="XM_022389422.1"/>
</dbReference>
<evidence type="ECO:0000256" key="1">
    <source>
        <dbReference type="SAM" id="MobiDB-lite"/>
    </source>
</evidence>
<evidence type="ECO:0000259" key="3">
    <source>
        <dbReference type="Pfam" id="PF24495"/>
    </source>
</evidence>
<organism evidence="5 6">
    <name type="scientific">Limulus polyphemus</name>
    <name type="common">Atlantic horseshoe crab</name>
    <dbReference type="NCBI Taxonomy" id="6850"/>
    <lineage>
        <taxon>Eukaryota</taxon>
        <taxon>Metazoa</taxon>
        <taxon>Ecdysozoa</taxon>
        <taxon>Arthropoda</taxon>
        <taxon>Chelicerata</taxon>
        <taxon>Merostomata</taxon>
        <taxon>Xiphosura</taxon>
        <taxon>Limulidae</taxon>
        <taxon>Limulus</taxon>
    </lineage>
</organism>
<keyword evidence="2" id="KW-0472">Membrane</keyword>
<feature type="transmembrane region" description="Helical" evidence="2">
    <location>
        <begin position="7"/>
        <end position="24"/>
    </location>
</feature>
<feature type="region of interest" description="Disordered" evidence="1">
    <location>
        <begin position="560"/>
        <end position="587"/>
    </location>
</feature>
<dbReference type="InterPro" id="IPR055437">
    <property type="entry name" value="TMEM131L_Ig_5"/>
</dbReference>
<dbReference type="PANTHER" id="PTHR22050">
    <property type="entry name" value="RW1 PROTEIN HOMOLOG"/>
    <property type="match status" value="1"/>
</dbReference>
<keyword evidence="2" id="KW-0812">Transmembrane</keyword>
<feature type="domain" description="TMEM131 second Ig-like" evidence="3">
    <location>
        <begin position="160"/>
        <end position="217"/>
    </location>
</feature>
<protein>
    <submittedName>
        <fullName evidence="6">Transmembrane protein 131-like</fullName>
    </submittedName>
</protein>
<name>A0ABM1SNC4_LIMPO</name>
<evidence type="ECO:0000259" key="4">
    <source>
        <dbReference type="Pfam" id="PF24501"/>
    </source>
</evidence>
<dbReference type="Pfam" id="PF24495">
    <property type="entry name" value="Ig_TMEM131_2"/>
    <property type="match status" value="1"/>
</dbReference>
<evidence type="ECO:0000313" key="6">
    <source>
        <dbReference type="RefSeq" id="XP_022245130.1"/>
    </source>
</evidence>
<keyword evidence="5" id="KW-1185">Reference proteome</keyword>
<dbReference type="PANTHER" id="PTHR22050:SF0">
    <property type="entry name" value="TRANSMEMBRANE PROTEIN 131 HOMOLOG"/>
    <property type="match status" value="1"/>
</dbReference>
<dbReference type="InterPro" id="IPR039877">
    <property type="entry name" value="TMEM131-like"/>
</dbReference>
<sequence length="992" mass="112017">MDKKIKVVNIIFFCSFLDIIYRFMRVVDGHSEVLFQTDDVFRHLGDEVSLFMHEAFNVEHAFPSSFTDYSEDDLNSFTTPLLLNSPSLDLKMCFGMPLMDTTLLLISLSGSTVHFYCSFFQGKITDPHGNDSFSRLILAREESPAKNKLLVPTSDDAFKYQLTEMYSIRTDLHLELLTDETEPSKNVWKFPPYETKLMMQAYLITRIESSHILYIRLNANNNKQEDVTVPMEISSEFIISGICCSGLGFKVLNPYGFEMKPVCDRKVYLGFTSDFSLSQVVRTLNIHTSLGIGGLVLQYTLGATLPRQGHSLPRLTWELLLYYLFLSVTWLLIIVLMAMAYFEGENLMKTFLVIITTLVIEKDSNSRKFITFPLNHVASALGYNPNKTEVTGSSSSFTLEEKRRYENSFKNNSRLETWSNCTLHHSYPKGNKKYNSSMERELCKVSSVVQYENEGNNFKQRSPQHKQRMNEIFKENSEVLQSNKKTKNQVRCSDNFIKHYSSFGSSCKPEEKISTTQTTKGINLERSVQKTQTDSDFKHYENKPHHKLMKDNCLLDISVVTKPEKTSRNKKKRKDKPSTKTNLGYTPEVFGSVKDRNHFQISNKNIKQKKIKAPSKVFGEDVLKPSPLELPYKPKPVVTSKDNKQKKWKSEMKTNKIPSNIKPRSQSIATFSDMCSKNRGNDSPSPVWNNSQASSKYGSYRPLTYSAAVSGDLGFNKTKSKAVSTGNLGNVSSHVSGPIGQKPSDISNTSSESFVNCSSGCPNNQWSGFDRMSSSLEEQHLSQEIVITGSSWLLSHVEGKLEYGTTNNSEADIDDKADLTPVLDMWKSVVTSDEETVSSILQTNEYPKASSHFWSSVVDGSWNSLSSIWSTENSSSLTDSLLNLGNANLNATEGNQEVFDEPGFVEIPIPPSITSSLSTDSFNLFQTFDIWNPPLSASNISSPSSLNNWSNFSFFLIANPLKFKGFERLPQVALKASRMSLMAVKFKRHKVI</sequence>
<feature type="transmembrane region" description="Helical" evidence="2">
    <location>
        <begin position="94"/>
        <end position="117"/>
    </location>
</feature>
<evidence type="ECO:0000256" key="2">
    <source>
        <dbReference type="SAM" id="Phobius"/>
    </source>
</evidence>
<dbReference type="InterPro" id="IPR056311">
    <property type="entry name" value="TMEM131_Ig_2"/>
</dbReference>
<keyword evidence="2" id="KW-1133">Transmembrane helix</keyword>
<evidence type="ECO:0000313" key="5">
    <source>
        <dbReference type="Proteomes" id="UP000694941"/>
    </source>
</evidence>
<dbReference type="GeneID" id="106462222"/>
<feature type="region of interest" description="Disordered" evidence="1">
    <location>
        <begin position="633"/>
        <end position="652"/>
    </location>
</feature>
<feature type="transmembrane region" description="Helical" evidence="2">
    <location>
        <begin position="320"/>
        <end position="342"/>
    </location>
</feature>
<feature type="compositionally biased region" description="Basic and acidic residues" evidence="1">
    <location>
        <begin position="641"/>
        <end position="652"/>
    </location>
</feature>
<accession>A0ABM1SNC4</accession>
<proteinExistence type="predicted"/>
<dbReference type="Pfam" id="PF24501">
    <property type="entry name" value="Ig_TMEM131L_5"/>
    <property type="match status" value="1"/>
</dbReference>
<feature type="domain" description="TMEM131L fifth Ig-like" evidence="4">
    <location>
        <begin position="229"/>
        <end position="291"/>
    </location>
</feature>
<reference evidence="6" key="1">
    <citation type="submission" date="2025-08" db="UniProtKB">
        <authorList>
            <consortium name="RefSeq"/>
        </authorList>
    </citation>
    <scope>IDENTIFICATION</scope>
    <source>
        <tissue evidence="6">Muscle</tissue>
    </source>
</reference>